<dbReference type="AlphaFoldDB" id="A0AA48M0S9"/>
<protein>
    <submittedName>
        <fullName evidence="1">Uncharacterized protein</fullName>
    </submittedName>
</protein>
<proteinExistence type="predicted"/>
<accession>A0AA48M0S9</accession>
<evidence type="ECO:0000313" key="1">
    <source>
        <dbReference type="EMBL" id="CAJ0854047.1"/>
    </source>
</evidence>
<reference evidence="1" key="1">
    <citation type="submission" date="2023-07" db="EMBL/GenBank/DDBJ databases">
        <authorList>
            <person name="Pelsma A.J. K."/>
        </authorList>
    </citation>
    <scope>NUCLEOTIDE SEQUENCE</scope>
</reference>
<gene>
    <name evidence="1" type="ORF">AMST5_00703</name>
</gene>
<organism evidence="1">
    <name type="scientific">freshwater sediment metagenome</name>
    <dbReference type="NCBI Taxonomy" id="556182"/>
    <lineage>
        <taxon>unclassified sequences</taxon>
        <taxon>metagenomes</taxon>
        <taxon>ecological metagenomes</taxon>
    </lineage>
</organism>
<name>A0AA48M0S9_9ZZZZ</name>
<dbReference type="EMBL" id="OY288114">
    <property type="protein sequence ID" value="CAJ0854047.1"/>
    <property type="molecule type" value="Genomic_DNA"/>
</dbReference>
<sequence>MSKKAIVIAVGLTILLLFVLASFVTPSIGTD</sequence>